<protein>
    <submittedName>
        <fullName evidence="1">Uncharacterized protein</fullName>
    </submittedName>
</protein>
<dbReference type="EMBL" id="HBHK01000963">
    <property type="protein sequence ID" value="CAD9663122.1"/>
    <property type="molecule type" value="Transcribed_RNA"/>
</dbReference>
<organism evidence="1">
    <name type="scientific">Mucochytrium quahogii</name>
    <dbReference type="NCBI Taxonomy" id="96639"/>
    <lineage>
        <taxon>Eukaryota</taxon>
        <taxon>Sar</taxon>
        <taxon>Stramenopiles</taxon>
        <taxon>Bigyra</taxon>
        <taxon>Labyrinthulomycetes</taxon>
        <taxon>Thraustochytrida</taxon>
        <taxon>Thraustochytriidae</taxon>
        <taxon>Mucochytrium</taxon>
    </lineage>
</organism>
<reference evidence="1" key="1">
    <citation type="submission" date="2021-01" db="EMBL/GenBank/DDBJ databases">
        <authorList>
            <person name="Corre E."/>
            <person name="Pelletier E."/>
            <person name="Niang G."/>
            <person name="Scheremetjew M."/>
            <person name="Finn R."/>
            <person name="Kale V."/>
            <person name="Holt S."/>
            <person name="Cochrane G."/>
            <person name="Meng A."/>
            <person name="Brown T."/>
            <person name="Cohen L."/>
        </authorList>
    </citation>
    <scope>NUCLEOTIDE SEQUENCE</scope>
    <source>
        <strain evidence="1">NY070348D</strain>
    </source>
</reference>
<sequence length="362" mass="39534">MDAPGWDNDVAPMSSAGNNASFDFGQIHQQQVATSMMAGCAGGADGGKETPQVTDPKIIQAVQSRLAPEMGKVEKVFLPDEELCAESVSCMRYALPSNPCCWPCLPVCGPILCCIANKSEKKWKVYKYFITDKGLGRVGYDDHPVFFKKHIEVASAVWTTIFSTDMPCYTRRIYGIRFHYRKDVEKSAFSNIKSTTWMVRRNVLGSIYAKMTARTGRIGAMLANMGANMNVAGSAGAPIAATMTKNANFANMMQPQMAYPAPSNVTGAAGTTRVIVYLETLPDKKCIVHVPESSSWEECIQLFKAELELKDPDARIGVFLAKGDAKIPVYEPGDLSKDDILMIASSRPAGSRTSEDITEHTL</sequence>
<proteinExistence type="predicted"/>
<accession>A0A7S2R7T5</accession>
<gene>
    <name evidence="1" type="ORF">QSP1433_LOCUS547</name>
</gene>
<name>A0A7S2R7T5_9STRA</name>
<evidence type="ECO:0000313" key="1">
    <source>
        <dbReference type="EMBL" id="CAD9663122.1"/>
    </source>
</evidence>
<dbReference type="AlphaFoldDB" id="A0A7S2R7T5"/>